<dbReference type="InterPro" id="IPR000433">
    <property type="entry name" value="Znf_ZZ"/>
</dbReference>
<keyword evidence="3" id="KW-0862">Zinc</keyword>
<comment type="caution">
    <text evidence="7">The sequence shown here is derived from an EMBL/GenBank/DDBJ whole genome shotgun (WGS) entry which is preliminary data.</text>
</comment>
<accession>A0A1D2MI79</accession>
<sequence>MEEHQKCPICFEIPAQEIYQCASGHTVCGSCSTNLELCPQCRDPYGSKKIRNRALEQILDAQTFDCIHKDKGCKEKLKRQEISNHADVCPFDKKSIRFCQKIGFEDCDHSLDPGNLSIIAKHFEECHGAASERSSQVIVWHTDFSSTIKANKNSKWSPVLLSPDKIGSNNSLFMILGRVDVRRESASWGCLQICGSGDKPSDTYEAEFGFLNSASETKVPPFRWIMPVINALEDDIDCIKYSPIEVPLVFLSGLCLSIEDIPVSVFIQAKNKSGERPTQKLPEVWTFSSQVDYKAIAQSAVNTAVSHNACCDECSENPILGKRYKCLQCVDFDLCDICMQAGTHAHHIFAVVGTAQQSRLFRESFTRIRVTNNENTPVRPTRNRATIFHGIGCDGCEKKPIVGKQYKCLQCDDYDLCDECMEGGNHSLHIFAVLTTQQERERLMRSFDQIRF</sequence>
<dbReference type="InterPro" id="IPR049548">
    <property type="entry name" value="Sina-like_RING"/>
</dbReference>
<name>A0A1D2MI79_ORCCI</name>
<evidence type="ECO:0000256" key="1">
    <source>
        <dbReference type="ARBA" id="ARBA00022723"/>
    </source>
</evidence>
<dbReference type="PROSITE" id="PS50135">
    <property type="entry name" value="ZF_ZZ_2"/>
    <property type="match status" value="2"/>
</dbReference>
<dbReference type="PROSITE" id="PS50089">
    <property type="entry name" value="ZF_RING_2"/>
    <property type="match status" value="1"/>
</dbReference>
<organism evidence="7 8">
    <name type="scientific">Orchesella cincta</name>
    <name type="common">Springtail</name>
    <name type="synonym">Podura cincta</name>
    <dbReference type="NCBI Taxonomy" id="48709"/>
    <lineage>
        <taxon>Eukaryota</taxon>
        <taxon>Metazoa</taxon>
        <taxon>Ecdysozoa</taxon>
        <taxon>Arthropoda</taxon>
        <taxon>Hexapoda</taxon>
        <taxon>Collembola</taxon>
        <taxon>Entomobryomorpha</taxon>
        <taxon>Entomobryoidea</taxon>
        <taxon>Orchesellidae</taxon>
        <taxon>Orchesellinae</taxon>
        <taxon>Orchesella</taxon>
    </lineage>
</organism>
<feature type="domain" description="ZZ-type" evidence="6">
    <location>
        <begin position="388"/>
        <end position="439"/>
    </location>
</feature>
<protein>
    <submittedName>
        <fullName evidence="7">E3 ubiquitin-protein ligase SIAH1</fullName>
    </submittedName>
</protein>
<keyword evidence="1" id="KW-0479">Metal-binding</keyword>
<evidence type="ECO:0000259" key="5">
    <source>
        <dbReference type="PROSITE" id="PS50089"/>
    </source>
</evidence>
<dbReference type="STRING" id="48709.A0A1D2MI79"/>
<keyword evidence="8" id="KW-1185">Reference proteome</keyword>
<evidence type="ECO:0000256" key="2">
    <source>
        <dbReference type="ARBA" id="ARBA00022771"/>
    </source>
</evidence>
<dbReference type="GO" id="GO:0008270">
    <property type="term" value="F:zinc ion binding"/>
    <property type="evidence" value="ECO:0007669"/>
    <property type="project" value="UniProtKB-KW"/>
</dbReference>
<dbReference type="SMART" id="SM00291">
    <property type="entry name" value="ZnF_ZZ"/>
    <property type="match status" value="2"/>
</dbReference>
<dbReference type="PANTHER" id="PTHR45877">
    <property type="entry name" value="E3 UBIQUITIN-PROTEIN LIGASE SIAH2"/>
    <property type="match status" value="1"/>
</dbReference>
<dbReference type="PROSITE" id="PS01357">
    <property type="entry name" value="ZF_ZZ_1"/>
    <property type="match status" value="1"/>
</dbReference>
<dbReference type="GO" id="GO:0005737">
    <property type="term" value="C:cytoplasm"/>
    <property type="evidence" value="ECO:0007669"/>
    <property type="project" value="TreeGrafter"/>
</dbReference>
<dbReference type="SUPFAM" id="SSF49599">
    <property type="entry name" value="TRAF domain-like"/>
    <property type="match status" value="1"/>
</dbReference>
<dbReference type="Gene3D" id="3.30.60.90">
    <property type="match status" value="2"/>
</dbReference>
<evidence type="ECO:0000313" key="7">
    <source>
        <dbReference type="EMBL" id="ODM92655.1"/>
    </source>
</evidence>
<evidence type="ECO:0000313" key="8">
    <source>
        <dbReference type="Proteomes" id="UP000094527"/>
    </source>
</evidence>
<dbReference type="GO" id="GO:0061630">
    <property type="term" value="F:ubiquitin protein ligase activity"/>
    <property type="evidence" value="ECO:0007669"/>
    <property type="project" value="TreeGrafter"/>
</dbReference>
<dbReference type="EMBL" id="LJIJ01001178">
    <property type="protein sequence ID" value="ODM92655.1"/>
    <property type="molecule type" value="Genomic_DNA"/>
</dbReference>
<evidence type="ECO:0000256" key="4">
    <source>
        <dbReference type="PROSITE-ProRule" id="PRU00228"/>
    </source>
</evidence>
<dbReference type="AlphaFoldDB" id="A0A1D2MI79"/>
<gene>
    <name evidence="7" type="ORF">Ocin01_14023</name>
</gene>
<dbReference type="OMA" id="CHIVIEN"/>
<reference evidence="7 8" key="1">
    <citation type="journal article" date="2016" name="Genome Biol. Evol.">
        <title>Gene Family Evolution Reflects Adaptation to Soil Environmental Stressors in the Genome of the Collembolan Orchesella cincta.</title>
        <authorList>
            <person name="Faddeeva-Vakhrusheva A."/>
            <person name="Derks M.F."/>
            <person name="Anvar S.Y."/>
            <person name="Agamennone V."/>
            <person name="Suring W."/>
            <person name="Smit S."/>
            <person name="van Straalen N.M."/>
            <person name="Roelofs D."/>
        </authorList>
    </citation>
    <scope>NUCLEOTIDE SEQUENCE [LARGE SCALE GENOMIC DNA]</scope>
    <source>
        <tissue evidence="7">Mixed pool</tissue>
    </source>
</reference>
<feature type="domain" description="ZZ-type" evidence="6">
    <location>
        <begin position="306"/>
        <end position="357"/>
    </location>
</feature>
<dbReference type="Gene3D" id="3.30.40.10">
    <property type="entry name" value="Zinc/RING finger domain, C3HC4 (zinc finger)"/>
    <property type="match status" value="2"/>
</dbReference>
<evidence type="ECO:0000259" key="6">
    <source>
        <dbReference type="PROSITE" id="PS50135"/>
    </source>
</evidence>
<feature type="domain" description="RING-type" evidence="5">
    <location>
        <begin position="7"/>
        <end position="42"/>
    </location>
</feature>
<dbReference type="InterPro" id="IPR001841">
    <property type="entry name" value="Znf_RING"/>
</dbReference>
<proteinExistence type="predicted"/>
<dbReference type="InterPro" id="IPR013083">
    <property type="entry name" value="Znf_RING/FYVE/PHD"/>
</dbReference>
<dbReference type="Pfam" id="PF00569">
    <property type="entry name" value="ZZ"/>
    <property type="match status" value="2"/>
</dbReference>
<keyword evidence="2 4" id="KW-0863">Zinc-finger</keyword>
<dbReference type="GO" id="GO:0043161">
    <property type="term" value="P:proteasome-mediated ubiquitin-dependent protein catabolic process"/>
    <property type="evidence" value="ECO:0007669"/>
    <property type="project" value="TreeGrafter"/>
</dbReference>
<dbReference type="InterPro" id="IPR043145">
    <property type="entry name" value="Znf_ZZ_sf"/>
</dbReference>
<dbReference type="Proteomes" id="UP000094527">
    <property type="component" value="Unassembled WGS sequence"/>
</dbReference>
<dbReference type="SUPFAM" id="SSF57850">
    <property type="entry name" value="RING/U-box"/>
    <property type="match status" value="3"/>
</dbReference>
<dbReference type="GO" id="GO:0031624">
    <property type="term" value="F:ubiquitin conjugating enzyme binding"/>
    <property type="evidence" value="ECO:0007669"/>
    <property type="project" value="TreeGrafter"/>
</dbReference>
<dbReference type="InterPro" id="IPR004162">
    <property type="entry name" value="SINA-like_animal"/>
</dbReference>
<dbReference type="OrthoDB" id="441278at2759"/>
<evidence type="ECO:0000256" key="3">
    <source>
        <dbReference type="ARBA" id="ARBA00022833"/>
    </source>
</evidence>
<dbReference type="PANTHER" id="PTHR45877:SF2">
    <property type="entry name" value="E3 UBIQUITIN-PROTEIN LIGASE SINA-RELATED"/>
    <property type="match status" value="1"/>
</dbReference>
<dbReference type="CDD" id="cd02340">
    <property type="entry name" value="ZZ_NBR1_like"/>
    <property type="match status" value="2"/>
</dbReference>
<dbReference type="Pfam" id="PF21362">
    <property type="entry name" value="Sina_RING"/>
    <property type="match status" value="1"/>
</dbReference>